<gene>
    <name evidence="3" type="ORF">OF850_22990</name>
</gene>
<evidence type="ECO:0000256" key="1">
    <source>
        <dbReference type="SAM" id="MobiDB-lite"/>
    </source>
</evidence>
<dbReference type="InterPro" id="IPR011049">
    <property type="entry name" value="Serralysin-like_metalloprot_C"/>
</dbReference>
<comment type="caution">
    <text evidence="3">The sequence shown here is derived from an EMBL/GenBank/DDBJ whole genome shotgun (WGS) entry which is preliminary data.</text>
</comment>
<name>A0ABT3P3U4_9PROT</name>
<dbReference type="Proteomes" id="UP001526430">
    <property type="component" value="Unassembled WGS sequence"/>
</dbReference>
<dbReference type="RefSeq" id="WP_301592689.1">
    <property type="nucleotide sequence ID" value="NZ_JAPFQI010000039.1"/>
</dbReference>
<feature type="region of interest" description="Disordered" evidence="1">
    <location>
        <begin position="181"/>
        <end position="203"/>
    </location>
</feature>
<sequence length="427" mass="46929">MINIYAPQPTDALSPDELELYSLIMAYRAANGLPGVPLSRALTTTAGRHALDTVENQGEFVVGAPGEYKAHGWSDAPYDGRNAATYPSMWEAPQRLGTGYDVPGSADYGYEISIGYLGTNTPPMTPSVALQGWQSSPGHDDVILSRNVWSRPDLEWKAIGVGIYEGVSHVWFGAMTDPTGAPDHITGNGTQPRSGSDGNDTLTGTNFSDLFRGGLGNDTIHGERGVDTAIFNGLRSQYMVQYAGHGNRYTVTGPDGTDLLTSVERLRFSDGDRWVEDAAGQFNVVNRFLNTANGTHFYTASNFEAGSIRSNLAHFENEGLAFKVAPVGASNTADVYRFFNSQKGSHLYTTSTVERDHILSHLPNYRYENVAYKAYAVDDGPQEELYRFYNKRTDTHFFTVSEVERDHVMSSLPDYVYEGIAFYVDPI</sequence>
<dbReference type="InterPro" id="IPR001343">
    <property type="entry name" value="Hemolysn_Ca-bd"/>
</dbReference>
<organism evidence="3 4">
    <name type="scientific">Sabulicella glaciei</name>
    <dbReference type="NCBI Taxonomy" id="2984948"/>
    <lineage>
        <taxon>Bacteria</taxon>
        <taxon>Pseudomonadati</taxon>
        <taxon>Pseudomonadota</taxon>
        <taxon>Alphaproteobacteria</taxon>
        <taxon>Acetobacterales</taxon>
        <taxon>Acetobacteraceae</taxon>
        <taxon>Sabulicella</taxon>
    </lineage>
</organism>
<proteinExistence type="predicted"/>
<evidence type="ECO:0000313" key="4">
    <source>
        <dbReference type="Proteomes" id="UP001526430"/>
    </source>
</evidence>
<dbReference type="InterPro" id="IPR043708">
    <property type="entry name" value="DUF5648"/>
</dbReference>
<dbReference type="InterPro" id="IPR035940">
    <property type="entry name" value="CAP_sf"/>
</dbReference>
<dbReference type="EMBL" id="JAPFQI010000039">
    <property type="protein sequence ID" value="MCW8088449.1"/>
    <property type="molecule type" value="Genomic_DNA"/>
</dbReference>
<feature type="domain" description="DUF5648" evidence="2">
    <location>
        <begin position="285"/>
        <end position="424"/>
    </location>
</feature>
<protein>
    <recommendedName>
        <fullName evidence="2">DUF5648 domain-containing protein</fullName>
    </recommendedName>
</protein>
<dbReference type="SUPFAM" id="SSF51120">
    <property type="entry name" value="beta-Roll"/>
    <property type="match status" value="1"/>
</dbReference>
<keyword evidence="4" id="KW-1185">Reference proteome</keyword>
<dbReference type="Gene3D" id="2.150.10.10">
    <property type="entry name" value="Serralysin-like metalloprotease, C-terminal"/>
    <property type="match status" value="1"/>
</dbReference>
<dbReference type="Gene3D" id="3.40.33.10">
    <property type="entry name" value="CAP"/>
    <property type="match status" value="1"/>
</dbReference>
<evidence type="ECO:0000259" key="2">
    <source>
        <dbReference type="Pfam" id="PF18885"/>
    </source>
</evidence>
<reference evidence="3 4" key="1">
    <citation type="submission" date="2022-10" db="EMBL/GenBank/DDBJ databases">
        <title>Roseococcus glaciei nov., sp. nov., isolated from glacier.</title>
        <authorList>
            <person name="Liu Q."/>
            <person name="Xin Y.-H."/>
        </authorList>
    </citation>
    <scope>NUCLEOTIDE SEQUENCE [LARGE SCALE GENOMIC DNA]</scope>
    <source>
        <strain evidence="3 4">MDT2-1-1</strain>
    </source>
</reference>
<dbReference type="Pfam" id="PF18885">
    <property type="entry name" value="DUF5648"/>
    <property type="match status" value="1"/>
</dbReference>
<accession>A0ABT3P3U4</accession>
<dbReference type="Pfam" id="PF00353">
    <property type="entry name" value="HemolysinCabind"/>
    <property type="match status" value="1"/>
</dbReference>
<feature type="compositionally biased region" description="Polar residues" evidence="1">
    <location>
        <begin position="187"/>
        <end position="203"/>
    </location>
</feature>
<evidence type="ECO:0000313" key="3">
    <source>
        <dbReference type="EMBL" id="MCW8088449.1"/>
    </source>
</evidence>